<organism evidence="2">
    <name type="scientific">Bionectria ochroleuca</name>
    <name type="common">Gliocladium roseum</name>
    <dbReference type="NCBI Taxonomy" id="29856"/>
    <lineage>
        <taxon>Eukaryota</taxon>
        <taxon>Fungi</taxon>
        <taxon>Dikarya</taxon>
        <taxon>Ascomycota</taxon>
        <taxon>Pezizomycotina</taxon>
        <taxon>Sordariomycetes</taxon>
        <taxon>Hypocreomycetidae</taxon>
        <taxon>Hypocreales</taxon>
        <taxon>Bionectriaceae</taxon>
        <taxon>Clonostachys</taxon>
    </lineage>
</organism>
<proteinExistence type="predicted"/>
<accession>A0A0B7JYS0</accession>
<keyword evidence="1" id="KW-0732">Signal</keyword>
<name>A0A0B7JYS0_BIOOC</name>
<sequence>MKFFIVLLFSFICGTWAIDSHTNPNQPIIWGKCVAATNFCKFKIYTKNGINKKKNMQRWDYSRTSRACGDSKCSADGADCSYSITYRNTECY</sequence>
<dbReference type="AlphaFoldDB" id="A0A0B7JYS0"/>
<dbReference type="EMBL" id="CDPU01000010">
    <property type="protein sequence ID" value="CEO48397.1"/>
    <property type="molecule type" value="Genomic_DNA"/>
</dbReference>
<protein>
    <submittedName>
        <fullName evidence="2">Uncharacterized protein</fullName>
    </submittedName>
</protein>
<feature type="signal peptide" evidence="1">
    <location>
        <begin position="1"/>
        <end position="17"/>
    </location>
</feature>
<evidence type="ECO:0000256" key="1">
    <source>
        <dbReference type="SAM" id="SignalP"/>
    </source>
</evidence>
<reference evidence="2" key="1">
    <citation type="submission" date="2015-01" db="EMBL/GenBank/DDBJ databases">
        <authorList>
            <person name="Durling Mikael"/>
        </authorList>
    </citation>
    <scope>NUCLEOTIDE SEQUENCE</scope>
</reference>
<feature type="chain" id="PRO_5002117760" evidence="1">
    <location>
        <begin position="18"/>
        <end position="92"/>
    </location>
</feature>
<gene>
    <name evidence="2" type="ORF">BN869_000004454_1</name>
</gene>
<evidence type="ECO:0000313" key="2">
    <source>
        <dbReference type="EMBL" id="CEO48397.1"/>
    </source>
</evidence>